<name>D2QET3_SPILD</name>
<gene>
    <name evidence="1" type="ordered locus">Slin_5308</name>
</gene>
<dbReference type="STRING" id="504472.Slin_5308"/>
<dbReference type="eggNOG" id="COG2017">
    <property type="taxonomic scope" value="Bacteria"/>
</dbReference>
<protein>
    <recommendedName>
        <fullName evidence="3">Maf-like protein</fullName>
    </recommendedName>
</protein>
<evidence type="ECO:0000313" key="1">
    <source>
        <dbReference type="EMBL" id="ADB41277.1"/>
    </source>
</evidence>
<keyword evidence="2" id="KW-1185">Reference proteome</keyword>
<proteinExistence type="predicted"/>
<organism evidence="1 2">
    <name type="scientific">Spirosoma linguale (strain ATCC 33905 / DSM 74 / LMG 10896 / Claus 1)</name>
    <dbReference type="NCBI Taxonomy" id="504472"/>
    <lineage>
        <taxon>Bacteria</taxon>
        <taxon>Pseudomonadati</taxon>
        <taxon>Bacteroidota</taxon>
        <taxon>Cytophagia</taxon>
        <taxon>Cytophagales</taxon>
        <taxon>Cytophagaceae</taxon>
        <taxon>Spirosoma</taxon>
    </lineage>
</organism>
<dbReference type="AlphaFoldDB" id="D2QET3"/>
<evidence type="ECO:0008006" key="3">
    <source>
        <dbReference type="Google" id="ProtNLM"/>
    </source>
</evidence>
<accession>D2QET3</accession>
<dbReference type="EMBL" id="CP001769">
    <property type="protein sequence ID" value="ADB41277.1"/>
    <property type="molecule type" value="Genomic_DNA"/>
</dbReference>
<evidence type="ECO:0000313" key="2">
    <source>
        <dbReference type="Proteomes" id="UP000002028"/>
    </source>
</evidence>
<sequence length="326" mass="36447">MQSVPDCLIMKTFVTKNFLLIILILAVGFAFAVKATVFQKPSVAAPPAVTTVLPAAFTTYWQAGKAEINTYRLEQAQAGALHTGEARLIFAVEDFRTDSQVQSATEASRDKVIPVLKANLFRTFAAGLEDYSLATSVFTPINSPIFTNTLKVSITAQDWSGHSYLQLNYRTNEYQVTGKSYIEPEADEAYAVPKAMLEDELWSRIRIAPDKLPIGDIQLIPGTITARLRHRKLEPLAARAKLESYEGVLYPGKLLKAYVIEYPTDDRSLRIIFEGEFPHTIVGWAETYPSKDNLLTSRAVLKKTIQSDYWNHNTPADTSLRAQLLR</sequence>
<dbReference type="HOGENOM" id="CLU_857251_0_0_10"/>
<dbReference type="Proteomes" id="UP000002028">
    <property type="component" value="Chromosome"/>
</dbReference>
<dbReference type="KEGG" id="sli:Slin_5308"/>
<reference evidence="1 2" key="1">
    <citation type="journal article" date="2010" name="Stand. Genomic Sci.">
        <title>Complete genome sequence of Spirosoma linguale type strain (1).</title>
        <authorList>
            <person name="Lail K."/>
            <person name="Sikorski J."/>
            <person name="Saunders E."/>
            <person name="Lapidus A."/>
            <person name="Glavina Del Rio T."/>
            <person name="Copeland A."/>
            <person name="Tice H."/>
            <person name="Cheng J.-F."/>
            <person name="Lucas S."/>
            <person name="Nolan M."/>
            <person name="Bruce D."/>
            <person name="Goodwin L."/>
            <person name="Pitluck S."/>
            <person name="Ivanova N."/>
            <person name="Mavromatis K."/>
            <person name="Ovchinnikova G."/>
            <person name="Pati A."/>
            <person name="Chen A."/>
            <person name="Palaniappan K."/>
            <person name="Land M."/>
            <person name="Hauser L."/>
            <person name="Chang Y.-J."/>
            <person name="Jeffries C.D."/>
            <person name="Chain P."/>
            <person name="Brettin T."/>
            <person name="Detter J.C."/>
            <person name="Schuetze A."/>
            <person name="Rohde M."/>
            <person name="Tindall B.J."/>
            <person name="Goeker M."/>
            <person name="Bristow J."/>
            <person name="Eisen J.A."/>
            <person name="Markowitz V."/>
            <person name="Hugenholtz P."/>
            <person name="Kyrpides N.C."/>
            <person name="Klenk H.-P."/>
            <person name="Chen F."/>
        </authorList>
    </citation>
    <scope>NUCLEOTIDE SEQUENCE [LARGE SCALE GENOMIC DNA]</scope>
    <source>
        <strain evidence="2">ATCC 33905 / DSM 74 / LMG 10896 / Claus 1</strain>
    </source>
</reference>